<keyword evidence="1 4" id="KW-0645">Protease</keyword>
<dbReference type="Gene3D" id="3.90.70.10">
    <property type="entry name" value="Cysteine proteinases"/>
    <property type="match status" value="2"/>
</dbReference>
<dbReference type="RefSeq" id="WP_152357951.1">
    <property type="nucleotide sequence ID" value="NZ_WBSM01000003.1"/>
</dbReference>
<comment type="caution">
    <text evidence="6">The sequence shown here is derived from an EMBL/GenBank/DDBJ whole genome shotgun (WGS) entry which is preliminary data.</text>
</comment>
<dbReference type="PANTHER" id="PTHR10363">
    <property type="entry name" value="BLEOMYCIN HYDROLASE"/>
    <property type="match status" value="1"/>
</dbReference>
<dbReference type="CDD" id="cd00585">
    <property type="entry name" value="Peptidase_C1B"/>
    <property type="match status" value="1"/>
</dbReference>
<dbReference type="InterPro" id="IPR000169">
    <property type="entry name" value="Pept_cys_AS"/>
</dbReference>
<dbReference type="Proteomes" id="UP000469943">
    <property type="component" value="Unassembled WGS sequence"/>
</dbReference>
<evidence type="ECO:0000256" key="5">
    <source>
        <dbReference type="PIRSR" id="PIRSR005700-1"/>
    </source>
</evidence>
<comment type="similarity">
    <text evidence="4">Belongs to the peptidase C1 family.</text>
</comment>
<dbReference type="GO" id="GO:0005737">
    <property type="term" value="C:cytoplasm"/>
    <property type="evidence" value="ECO:0007669"/>
    <property type="project" value="TreeGrafter"/>
</dbReference>
<organism evidence="6 9">
    <name type="scientific">Bifidobacterium ramosum</name>
    <dbReference type="NCBI Taxonomy" id="1798158"/>
    <lineage>
        <taxon>Bacteria</taxon>
        <taxon>Bacillati</taxon>
        <taxon>Actinomycetota</taxon>
        <taxon>Actinomycetes</taxon>
        <taxon>Bifidobacteriales</taxon>
        <taxon>Bifidobacteriaceae</taxon>
        <taxon>Bifidobacterium</taxon>
    </lineage>
</organism>
<evidence type="ECO:0000313" key="7">
    <source>
        <dbReference type="EMBL" id="NEG71671.1"/>
    </source>
</evidence>
<dbReference type="AlphaFoldDB" id="A0A6L4X0H4"/>
<dbReference type="Pfam" id="PF03051">
    <property type="entry name" value="Peptidase_C1_2"/>
    <property type="match status" value="2"/>
</dbReference>
<dbReference type="GO" id="GO:0043418">
    <property type="term" value="P:homocysteine catabolic process"/>
    <property type="evidence" value="ECO:0007669"/>
    <property type="project" value="TreeGrafter"/>
</dbReference>
<dbReference type="EMBL" id="WHZX01000003">
    <property type="protein sequence ID" value="NEG71671.1"/>
    <property type="molecule type" value="Genomic_DNA"/>
</dbReference>
<name>A0A6L4X0H4_9BIFI</name>
<feature type="active site" evidence="5">
    <location>
        <position position="421"/>
    </location>
</feature>
<proteinExistence type="inferred from homology"/>
<keyword evidence="4 6" id="KW-0031">Aminopeptidase</keyword>
<feature type="active site" evidence="5">
    <location>
        <position position="72"/>
    </location>
</feature>
<evidence type="ECO:0000256" key="4">
    <source>
        <dbReference type="PIRNR" id="PIRNR005700"/>
    </source>
</evidence>
<dbReference type="SUPFAM" id="SSF54001">
    <property type="entry name" value="Cysteine proteinases"/>
    <property type="match status" value="1"/>
</dbReference>
<evidence type="ECO:0000256" key="3">
    <source>
        <dbReference type="ARBA" id="ARBA00022807"/>
    </source>
</evidence>
<dbReference type="EMBL" id="WBSM01000003">
    <property type="protein sequence ID" value="KAB8288291.1"/>
    <property type="molecule type" value="Genomic_DNA"/>
</dbReference>
<keyword evidence="9" id="KW-1185">Reference proteome</keyword>
<evidence type="ECO:0000256" key="1">
    <source>
        <dbReference type="ARBA" id="ARBA00022670"/>
    </source>
</evidence>
<reference evidence="7 8" key="1">
    <citation type="submission" date="2019-10" db="EMBL/GenBank/DDBJ databases">
        <title>Bifidobacterium from non-human primates.</title>
        <authorList>
            <person name="Modesto M."/>
        </authorList>
    </citation>
    <scope>NUCLEOTIDE SEQUENCE [LARGE SCALE GENOMIC DNA]</scope>
    <source>
        <strain evidence="7 8">TREM</strain>
    </source>
</reference>
<accession>A0A6L4X0H4</accession>
<dbReference type="InterPro" id="IPR038765">
    <property type="entry name" value="Papain-like_cys_pep_sf"/>
</dbReference>
<dbReference type="GO" id="GO:0070005">
    <property type="term" value="F:cysteine-type aminopeptidase activity"/>
    <property type="evidence" value="ECO:0007669"/>
    <property type="project" value="InterPro"/>
</dbReference>
<feature type="active site" evidence="5">
    <location>
        <position position="443"/>
    </location>
</feature>
<dbReference type="InterPro" id="IPR004134">
    <property type="entry name" value="Peptidase_C1B"/>
</dbReference>
<gene>
    <name evidence="6" type="ORF">DSM100688_0858</name>
    <name evidence="7" type="ORF">GFD24_05470</name>
</gene>
<keyword evidence="2 4" id="KW-0378">Hydrolase</keyword>
<dbReference type="PIRSF" id="PIRSF005700">
    <property type="entry name" value="PepC"/>
    <property type="match status" value="1"/>
</dbReference>
<dbReference type="PROSITE" id="PS00139">
    <property type="entry name" value="THIOL_PROTEASE_CYS"/>
    <property type="match status" value="1"/>
</dbReference>
<dbReference type="PANTHER" id="PTHR10363:SF2">
    <property type="entry name" value="BLEOMYCIN HYDROLASE"/>
    <property type="match status" value="1"/>
</dbReference>
<evidence type="ECO:0000313" key="8">
    <source>
        <dbReference type="Proteomes" id="UP000469943"/>
    </source>
</evidence>
<evidence type="ECO:0000256" key="2">
    <source>
        <dbReference type="ARBA" id="ARBA00022801"/>
    </source>
</evidence>
<evidence type="ECO:0000313" key="6">
    <source>
        <dbReference type="EMBL" id="KAB8288291.1"/>
    </source>
</evidence>
<dbReference type="OrthoDB" id="1111399at2"/>
<protein>
    <recommendedName>
        <fullName evidence="4">Aminopeptidase</fullName>
    </recommendedName>
</protein>
<dbReference type="GO" id="GO:0009636">
    <property type="term" value="P:response to toxic substance"/>
    <property type="evidence" value="ECO:0007669"/>
    <property type="project" value="TreeGrafter"/>
</dbReference>
<keyword evidence="3 4" id="KW-0788">Thiol protease</keyword>
<sequence length="502" mass="56175">MPSNVAIKPELLSKYAADFNADRANLVAADAAVSSGVLKAATDYRGARELPRDFSIELKQGSITNQKHSGRCWMFASLNTLRYELMHRWNLEDFEFSETYLFFWDAMEKSNTYLENVLATLDEPTDSRVFEAINYGPSDDGGWWQMFAALVNKYGLVPKSAYPESANSTDSGAFKQYLNSKLHGFAAELRRRHAAGEPVEALRAAKDEEMLVVYRICAISLGEPPAKFDWIARTKGDDKAEKGGKDCCKKAEGCCKDDHQAAESCDCGDDCTCESGKSCGCKGDKHSGIDDRPVIRETGITPLEFYRKYVPVDVNDFASLCNSPMERTPFGKRYVIKYSANVAEAGDMEFVNVPLDVFKKAAIDQLTAGHPIWFACDCMQFSLRDAGFFDQSVVRVDRLFGTDFPLDKADGLEYGDSPSNHAMTFTGVNLGEDGKPNRWKVENSWGKDNGVDGYYVMSDAWFDRFVTEIIIRKDFLDEATRALLTAEPVQLDPWQPLTRPCR</sequence>
<dbReference type="GO" id="GO:0006508">
    <property type="term" value="P:proteolysis"/>
    <property type="evidence" value="ECO:0007669"/>
    <property type="project" value="UniProtKB-KW"/>
</dbReference>
<dbReference type="Proteomes" id="UP000482084">
    <property type="component" value="Unassembled WGS sequence"/>
</dbReference>
<evidence type="ECO:0000313" key="9">
    <source>
        <dbReference type="Proteomes" id="UP000482084"/>
    </source>
</evidence>
<reference evidence="6 9" key="2">
    <citation type="submission" date="2019-10" db="EMBL/GenBank/DDBJ databases">
        <title>Characterization of the phylogenetic diversity of two novel species belonging to the genus Bifidobacterium: Bifidobacterium cebidarum sp. nov. and Bifidobacterium leontopitheci sp. nov.</title>
        <authorList>
            <person name="Lugli G.A."/>
            <person name="Duranti S."/>
            <person name="Milani C."/>
            <person name="Turroni F."/>
            <person name="Ventura M."/>
        </authorList>
    </citation>
    <scope>NUCLEOTIDE SEQUENCE [LARGE SCALE GENOMIC DNA]</scope>
    <source>
        <strain evidence="6 9">DSM 100688</strain>
    </source>
</reference>